<sequence length="26" mass="3041">MQEFGLIDKMELAPLQEFIDSIIVPY</sequence>
<accession>A0A804IQ66</accession>
<dbReference type="Proteomes" id="UP000012960">
    <property type="component" value="Unplaced"/>
</dbReference>
<organism evidence="1 2">
    <name type="scientific">Musa acuminata subsp. malaccensis</name>
    <name type="common">Wild banana</name>
    <name type="synonym">Musa malaccensis</name>
    <dbReference type="NCBI Taxonomy" id="214687"/>
    <lineage>
        <taxon>Eukaryota</taxon>
        <taxon>Viridiplantae</taxon>
        <taxon>Streptophyta</taxon>
        <taxon>Embryophyta</taxon>
        <taxon>Tracheophyta</taxon>
        <taxon>Spermatophyta</taxon>
        <taxon>Magnoliopsida</taxon>
        <taxon>Liliopsida</taxon>
        <taxon>Zingiberales</taxon>
        <taxon>Musaceae</taxon>
        <taxon>Musa</taxon>
    </lineage>
</organism>
<dbReference type="EnsemblPlants" id="Ma04_t15830.1">
    <property type="protein sequence ID" value="Ma04_p15830.1"/>
    <property type="gene ID" value="Ma04_g15830"/>
</dbReference>
<protein>
    <submittedName>
        <fullName evidence="1">Uncharacterized protein</fullName>
    </submittedName>
</protein>
<dbReference type="AlphaFoldDB" id="A0A804IQ66"/>
<keyword evidence="2" id="KW-1185">Reference proteome</keyword>
<name>A0A804IQ66_MUSAM</name>
<reference evidence="1" key="1">
    <citation type="submission" date="2021-05" db="UniProtKB">
        <authorList>
            <consortium name="EnsemblPlants"/>
        </authorList>
    </citation>
    <scope>IDENTIFICATION</scope>
    <source>
        <strain evidence="1">subsp. malaccensis</strain>
    </source>
</reference>
<dbReference type="InParanoid" id="A0A804IQ66"/>
<evidence type="ECO:0000313" key="2">
    <source>
        <dbReference type="Proteomes" id="UP000012960"/>
    </source>
</evidence>
<dbReference type="Gramene" id="Ma04_t15830.1">
    <property type="protein sequence ID" value="Ma04_p15830.1"/>
    <property type="gene ID" value="Ma04_g15830"/>
</dbReference>
<proteinExistence type="predicted"/>
<evidence type="ECO:0000313" key="1">
    <source>
        <dbReference type="EnsemblPlants" id="Ma04_p15830.1"/>
    </source>
</evidence>